<dbReference type="AlphaFoldDB" id="A0A1G6P0X5"/>
<evidence type="ECO:0000256" key="1">
    <source>
        <dbReference type="SAM" id="MobiDB-lite"/>
    </source>
</evidence>
<feature type="region of interest" description="Disordered" evidence="1">
    <location>
        <begin position="172"/>
        <end position="259"/>
    </location>
</feature>
<sequence>MCARPPNSPGRDPGLPDGKCVTRCPGGGPSTASPPVPDANLMRAAGCGLRGCEGAEVPGVPGAVRRGSGAWGKGPVVVLPYGVVPVGGPGRGHVPPAGSGRPRSRPFSWVTGLLSPAARSPVRSEVPRRTARSAHRVAPASHTWFCRARPWLARTPVPTRRSRLRSRAVRVRRAAHVRTRHGGPVPAGGPAGGRRTGRGGPAGGAFRRPGVRSCRGRAPAGSSRARCPACPGRPCSGRGPPSRGRGSRAGRRRRSVPAG</sequence>
<gene>
    <name evidence="2" type="ORF">SAMN05216505_103356</name>
</gene>
<dbReference type="EMBL" id="FMZK01000003">
    <property type="protein sequence ID" value="SDC73581.1"/>
    <property type="molecule type" value="Genomic_DNA"/>
</dbReference>
<feature type="compositionally biased region" description="Gly residues" evidence="1">
    <location>
        <begin position="185"/>
        <end position="203"/>
    </location>
</feature>
<feature type="compositionally biased region" description="Basic residues" evidence="1">
    <location>
        <begin position="245"/>
        <end position="259"/>
    </location>
</feature>
<dbReference type="Proteomes" id="UP000182100">
    <property type="component" value="Unassembled WGS sequence"/>
</dbReference>
<protein>
    <submittedName>
        <fullName evidence="2">Uncharacterized protein</fullName>
    </submittedName>
</protein>
<feature type="compositionally biased region" description="Low complexity" evidence="1">
    <location>
        <begin position="204"/>
        <end position="244"/>
    </location>
</feature>
<accession>A0A1G6P0X5</accession>
<feature type="compositionally biased region" description="Basic residues" evidence="1">
    <location>
        <begin position="172"/>
        <end position="181"/>
    </location>
</feature>
<reference evidence="3" key="1">
    <citation type="submission" date="2016-10" db="EMBL/GenBank/DDBJ databases">
        <authorList>
            <person name="Varghese N."/>
            <person name="Submissions S."/>
        </authorList>
    </citation>
    <scope>NUCLEOTIDE SEQUENCE [LARGE SCALE GENOMIC DNA]</scope>
    <source>
        <strain evidence="3">CGMCC 4.3504</strain>
    </source>
</reference>
<feature type="region of interest" description="Disordered" evidence="1">
    <location>
        <begin position="1"/>
        <end position="38"/>
    </location>
</feature>
<evidence type="ECO:0000313" key="3">
    <source>
        <dbReference type="Proteomes" id="UP000182100"/>
    </source>
</evidence>
<proteinExistence type="predicted"/>
<evidence type="ECO:0000313" key="2">
    <source>
        <dbReference type="EMBL" id="SDC73581.1"/>
    </source>
</evidence>
<keyword evidence="3" id="KW-1185">Reference proteome</keyword>
<organism evidence="2 3">
    <name type="scientific">Streptomyces prasinopilosus</name>
    <dbReference type="NCBI Taxonomy" id="67344"/>
    <lineage>
        <taxon>Bacteria</taxon>
        <taxon>Bacillati</taxon>
        <taxon>Actinomycetota</taxon>
        <taxon>Actinomycetes</taxon>
        <taxon>Kitasatosporales</taxon>
        <taxon>Streptomycetaceae</taxon>
        <taxon>Streptomyces</taxon>
    </lineage>
</organism>
<name>A0A1G6P0X5_9ACTN</name>